<dbReference type="Gene3D" id="3.40.50.1820">
    <property type="entry name" value="alpha/beta hydrolase"/>
    <property type="match status" value="1"/>
</dbReference>
<dbReference type="PANTHER" id="PTHR22946">
    <property type="entry name" value="DIENELACTONE HYDROLASE DOMAIN-CONTAINING PROTEIN-RELATED"/>
    <property type="match status" value="1"/>
</dbReference>
<dbReference type="EMBL" id="QPJD01000009">
    <property type="protein sequence ID" value="RCW46373.1"/>
    <property type="molecule type" value="Genomic_DNA"/>
</dbReference>
<dbReference type="PANTHER" id="PTHR22946:SF8">
    <property type="entry name" value="ACETYL XYLAN ESTERASE DOMAIN-CONTAINING PROTEIN"/>
    <property type="match status" value="1"/>
</dbReference>
<dbReference type="RefSeq" id="WP_245976275.1">
    <property type="nucleotide sequence ID" value="NZ_QPJD01000009.1"/>
</dbReference>
<proteinExistence type="predicted"/>
<dbReference type="InterPro" id="IPR029058">
    <property type="entry name" value="AB_hydrolase_fold"/>
</dbReference>
<keyword evidence="2" id="KW-0378">Hydrolase</keyword>
<protein>
    <submittedName>
        <fullName evidence="2">Dienelactone hydrolase</fullName>
    </submittedName>
</protein>
<dbReference type="InterPro" id="IPR050261">
    <property type="entry name" value="FrsA_esterase"/>
</dbReference>
<reference evidence="2 3" key="1">
    <citation type="submission" date="2018-07" db="EMBL/GenBank/DDBJ databases">
        <title>Genomic Encyclopedia of Type Strains, Phase III (KMG-III): the genomes of soil and plant-associated and newly described type strains.</title>
        <authorList>
            <person name="Whitman W."/>
        </authorList>
    </citation>
    <scope>NUCLEOTIDE SEQUENCE [LARGE SCALE GENOMIC DNA]</scope>
    <source>
        <strain evidence="2 3">CECT 7506</strain>
    </source>
</reference>
<gene>
    <name evidence="2" type="ORF">DFP97_10915</name>
</gene>
<sequence>MAAMWNPDSFVEQLLNKAQALRDKKMSDGGDWNTHRLRLRQRLTETLGDFSDYANVPLDPRELERAELDSFIRERVEYRTADGLLVPAYVVSRKESTGQRRPAILALHGHGWGSREMVGLLPDGLPNTSVPSGHGGTVLELAARGFVVLIPEIVGFGDRLLLRDEGGGEPKANSCFPLAAALLLAGKTLAGLRVYEASRAIDYLAMRTDVDADRIGVIGFSGGGMVASLAAALDERLRTVAIYGYTNTYRGSILNRSHCLDNYLPGVLQYAEMPELLGLIAPRPLFIESGKEDPLFPARHVIDAVKVLKDIYRSYGCEERVTLDLFEGAHEIKGRASFDWLQAMV</sequence>
<evidence type="ECO:0000313" key="2">
    <source>
        <dbReference type="EMBL" id="RCW46373.1"/>
    </source>
</evidence>
<keyword evidence="3" id="KW-1185">Reference proteome</keyword>
<feature type="domain" description="Dienelactone hydrolase" evidence="1">
    <location>
        <begin position="140"/>
        <end position="310"/>
    </location>
</feature>
<dbReference type="InterPro" id="IPR002925">
    <property type="entry name" value="Dienelactn_hydro"/>
</dbReference>
<dbReference type="GO" id="GO:0016787">
    <property type="term" value="F:hydrolase activity"/>
    <property type="evidence" value="ECO:0007669"/>
    <property type="project" value="UniProtKB-KW"/>
</dbReference>
<dbReference type="SUPFAM" id="SSF53474">
    <property type="entry name" value="alpha/beta-Hydrolases"/>
    <property type="match status" value="1"/>
</dbReference>
<evidence type="ECO:0000259" key="1">
    <source>
        <dbReference type="Pfam" id="PF01738"/>
    </source>
</evidence>
<evidence type="ECO:0000313" key="3">
    <source>
        <dbReference type="Proteomes" id="UP000252415"/>
    </source>
</evidence>
<dbReference type="Pfam" id="PF01738">
    <property type="entry name" value="DLH"/>
    <property type="match status" value="1"/>
</dbReference>
<dbReference type="Proteomes" id="UP000252415">
    <property type="component" value="Unassembled WGS sequence"/>
</dbReference>
<comment type="caution">
    <text evidence="2">The sequence shown here is derived from an EMBL/GenBank/DDBJ whole genome shotgun (WGS) entry which is preliminary data.</text>
</comment>
<dbReference type="AlphaFoldDB" id="A0A368VW36"/>
<name>A0A368VW36_9BACL</name>
<organism evidence="2 3">
    <name type="scientific">Paenibacillus prosopidis</name>
    <dbReference type="NCBI Taxonomy" id="630520"/>
    <lineage>
        <taxon>Bacteria</taxon>
        <taxon>Bacillati</taxon>
        <taxon>Bacillota</taxon>
        <taxon>Bacilli</taxon>
        <taxon>Bacillales</taxon>
        <taxon>Paenibacillaceae</taxon>
        <taxon>Paenibacillus</taxon>
    </lineage>
</organism>
<accession>A0A368VW36</accession>